<dbReference type="GO" id="GO:0071949">
    <property type="term" value="F:FAD binding"/>
    <property type="evidence" value="ECO:0007669"/>
    <property type="project" value="InterPro"/>
</dbReference>
<gene>
    <name evidence="5" type="ORF">E1B28_005626</name>
</gene>
<evidence type="ECO:0000313" key="6">
    <source>
        <dbReference type="Proteomes" id="UP001049176"/>
    </source>
</evidence>
<dbReference type="Proteomes" id="UP001049176">
    <property type="component" value="Chromosome 3"/>
</dbReference>
<dbReference type="PROSITE" id="PS51387">
    <property type="entry name" value="FAD_PCMH"/>
    <property type="match status" value="1"/>
</dbReference>
<dbReference type="InterPro" id="IPR050432">
    <property type="entry name" value="FAD-linked_Oxidoreductases_BP"/>
</dbReference>
<protein>
    <recommendedName>
        <fullName evidence="4">FAD-binding PCMH-type domain-containing protein</fullName>
    </recommendedName>
</protein>
<dbReference type="InterPro" id="IPR006094">
    <property type="entry name" value="Oxid_FAD_bind_N"/>
</dbReference>
<name>A0A9P7S5G8_9AGAR</name>
<dbReference type="RefSeq" id="XP_043011283.1">
    <property type="nucleotide sequence ID" value="XM_043150196.1"/>
</dbReference>
<evidence type="ECO:0000256" key="3">
    <source>
        <dbReference type="SAM" id="SignalP"/>
    </source>
</evidence>
<dbReference type="KEGG" id="more:E1B28_005626"/>
<dbReference type="Pfam" id="PF01565">
    <property type="entry name" value="FAD_binding_4"/>
    <property type="match status" value="1"/>
</dbReference>
<dbReference type="SUPFAM" id="SSF56176">
    <property type="entry name" value="FAD-binding/transporter-associated domain-like"/>
    <property type="match status" value="1"/>
</dbReference>
<feature type="chain" id="PRO_5040355345" description="FAD-binding PCMH-type domain-containing protein" evidence="3">
    <location>
        <begin position="18"/>
        <end position="571"/>
    </location>
</feature>
<dbReference type="GeneID" id="66074702"/>
<keyword evidence="3" id="KW-0732">Signal</keyword>
<dbReference type="Gene3D" id="3.30.465.10">
    <property type="match status" value="1"/>
</dbReference>
<dbReference type="InterPro" id="IPR016169">
    <property type="entry name" value="FAD-bd_PCMH_sub2"/>
</dbReference>
<evidence type="ECO:0000256" key="2">
    <source>
        <dbReference type="ARBA" id="ARBA00023002"/>
    </source>
</evidence>
<comment type="similarity">
    <text evidence="1">Belongs to the oxygen-dependent FAD-linked oxidoreductase family.</text>
</comment>
<dbReference type="InterPro" id="IPR012951">
    <property type="entry name" value="BBE"/>
</dbReference>
<dbReference type="InterPro" id="IPR036318">
    <property type="entry name" value="FAD-bd_PCMH-like_sf"/>
</dbReference>
<dbReference type="InterPro" id="IPR016166">
    <property type="entry name" value="FAD-bd_PCMH"/>
</dbReference>
<feature type="domain" description="FAD-binding PCMH-type" evidence="4">
    <location>
        <begin position="111"/>
        <end position="291"/>
    </location>
</feature>
<dbReference type="GO" id="GO:0016491">
    <property type="term" value="F:oxidoreductase activity"/>
    <property type="evidence" value="ECO:0007669"/>
    <property type="project" value="UniProtKB-KW"/>
</dbReference>
<dbReference type="AlphaFoldDB" id="A0A9P7S5G8"/>
<feature type="signal peptide" evidence="3">
    <location>
        <begin position="1"/>
        <end position="17"/>
    </location>
</feature>
<sequence>MFLKSVVVSAFTTFVVGQSSLPSCRILPSDSSWPAQDVWDTFNTSIDGRLIKTVPIGSPCHDPTFDQAQCDVIRNNWHSPEFHEANPSSIADPVFLNKSCDPFDPRETPCQIGAYVQYAVNVSSREDVIQTLQFVKEHNIRFVIKNTGHDYMGRSTGTGAVSVWMHNLQEIAWIPEFQSSNYTGPAFKVQAGVTGSKITEKASKQGLVVVSGACPTVGFTGGYIQGGGHSPLSTAYGLAADQTLEFEVITTQGDFVTASPTKNSNLFWALSGGGGGTYGIVWTVTVKAHKDLPITIGSVNFTLGDNTQDLYWKAIDAYQASTPDIMQGGAWAIAVYNNVSFSLFPVFGVNLTVQEVAAILRSLLHTLDSLGVHYTTATQTFPGYLDALNSVQFLANFQVANVLIGSRLLPRSLWKTNETIGNVQSTIRSIVDGGASVFDITMKATLRNAGDPVNAVLPAWRDAERHFIFTLPLVDGESIQQILQDRETITTQFLAALKRLTSVTGSYINEADSNDLDFKDAFYGANYDMLLHIKDKWDPDQIMYGRVAVGGDRWFETEEGRLCRTDATESP</sequence>
<keyword evidence="6" id="KW-1185">Reference proteome</keyword>
<organism evidence="5 6">
    <name type="scientific">Marasmius oreades</name>
    <name type="common">fairy-ring Marasmius</name>
    <dbReference type="NCBI Taxonomy" id="181124"/>
    <lineage>
        <taxon>Eukaryota</taxon>
        <taxon>Fungi</taxon>
        <taxon>Dikarya</taxon>
        <taxon>Basidiomycota</taxon>
        <taxon>Agaricomycotina</taxon>
        <taxon>Agaricomycetes</taxon>
        <taxon>Agaricomycetidae</taxon>
        <taxon>Agaricales</taxon>
        <taxon>Marasmiineae</taxon>
        <taxon>Marasmiaceae</taxon>
        <taxon>Marasmius</taxon>
    </lineage>
</organism>
<comment type="caution">
    <text evidence="5">The sequence shown here is derived from an EMBL/GenBank/DDBJ whole genome shotgun (WGS) entry which is preliminary data.</text>
</comment>
<dbReference type="OrthoDB" id="9983560at2759"/>
<proteinExistence type="inferred from homology"/>
<keyword evidence="2" id="KW-0560">Oxidoreductase</keyword>
<dbReference type="EMBL" id="CM032183">
    <property type="protein sequence ID" value="KAG7094813.1"/>
    <property type="molecule type" value="Genomic_DNA"/>
</dbReference>
<dbReference type="PANTHER" id="PTHR13878:SF91">
    <property type="entry name" value="FAD BINDING DOMAIN PROTEIN (AFU_ORTHOLOGUE AFUA_6G12070)-RELATED"/>
    <property type="match status" value="1"/>
</dbReference>
<evidence type="ECO:0000313" key="5">
    <source>
        <dbReference type="EMBL" id="KAG7094813.1"/>
    </source>
</evidence>
<evidence type="ECO:0000256" key="1">
    <source>
        <dbReference type="ARBA" id="ARBA00005466"/>
    </source>
</evidence>
<accession>A0A9P7S5G8</accession>
<reference evidence="5" key="1">
    <citation type="journal article" date="2021" name="Genome Biol. Evol.">
        <title>The assembled and annotated genome of the fairy-ring fungus Marasmius oreades.</title>
        <authorList>
            <person name="Hiltunen M."/>
            <person name="Ament-Velasquez S.L."/>
            <person name="Johannesson H."/>
        </authorList>
    </citation>
    <scope>NUCLEOTIDE SEQUENCE</scope>
    <source>
        <strain evidence="5">03SP1</strain>
    </source>
</reference>
<dbReference type="PANTHER" id="PTHR13878">
    <property type="entry name" value="GULONOLACTONE OXIDASE"/>
    <property type="match status" value="1"/>
</dbReference>
<evidence type="ECO:0000259" key="4">
    <source>
        <dbReference type="PROSITE" id="PS51387"/>
    </source>
</evidence>
<dbReference type="Pfam" id="PF08031">
    <property type="entry name" value="BBE"/>
    <property type="match status" value="1"/>
</dbReference>